<keyword evidence="5 7" id="KW-1133">Transmembrane helix</keyword>
<comment type="subcellular location">
    <subcellularLocation>
        <location evidence="1">Membrane</location>
        <topology evidence="1">Single-pass type I membrane protein</topology>
    </subcellularLocation>
</comment>
<dbReference type="SMART" id="SM00220">
    <property type="entry name" value="S_TKc"/>
    <property type="match status" value="1"/>
</dbReference>
<organism evidence="10 11">
    <name type="scientific">Ziziphus jujuba</name>
    <name type="common">Chinese jujube</name>
    <name type="synonym">Ziziphus sativa</name>
    <dbReference type="NCBI Taxonomy" id="326968"/>
    <lineage>
        <taxon>Eukaryota</taxon>
        <taxon>Viridiplantae</taxon>
        <taxon>Streptophyta</taxon>
        <taxon>Embryophyta</taxon>
        <taxon>Tracheophyta</taxon>
        <taxon>Spermatophyta</taxon>
        <taxon>Magnoliopsida</taxon>
        <taxon>eudicotyledons</taxon>
        <taxon>Gunneridae</taxon>
        <taxon>Pentapetalae</taxon>
        <taxon>rosids</taxon>
        <taxon>fabids</taxon>
        <taxon>Rosales</taxon>
        <taxon>Rhamnaceae</taxon>
        <taxon>Paliureae</taxon>
        <taxon>Ziziphus</taxon>
    </lineage>
</organism>
<dbReference type="PROSITE" id="PS50011">
    <property type="entry name" value="PROTEIN_KINASE_DOM"/>
    <property type="match status" value="1"/>
</dbReference>
<evidence type="ECO:0000256" key="6">
    <source>
        <dbReference type="ARBA" id="ARBA00023136"/>
    </source>
</evidence>
<dbReference type="Gene3D" id="1.10.510.10">
    <property type="entry name" value="Transferase(Phosphotransferase) domain 1"/>
    <property type="match status" value="1"/>
</dbReference>
<protein>
    <submittedName>
        <fullName evidence="11">Probably inactive leucine-rich repeat receptor-like protein kinase At5g48380 isoform X1</fullName>
    </submittedName>
</protein>
<dbReference type="PANTHER" id="PTHR48006:SF88">
    <property type="entry name" value="LRR RECEPTOR-LIKE KINASE FAMILY PROTEIN"/>
    <property type="match status" value="1"/>
</dbReference>
<evidence type="ECO:0000256" key="5">
    <source>
        <dbReference type="ARBA" id="ARBA00022989"/>
    </source>
</evidence>
<dbReference type="InterPro" id="IPR013210">
    <property type="entry name" value="LRR_N_plant-typ"/>
</dbReference>
<proteinExistence type="predicted"/>
<gene>
    <name evidence="11" type="primary">LOC107408838</name>
</gene>
<evidence type="ECO:0000313" key="10">
    <source>
        <dbReference type="Proteomes" id="UP001652623"/>
    </source>
</evidence>
<evidence type="ECO:0000256" key="2">
    <source>
        <dbReference type="ARBA" id="ARBA00022614"/>
    </source>
</evidence>
<dbReference type="PRINTS" id="PR00019">
    <property type="entry name" value="LEURICHRPT"/>
</dbReference>
<dbReference type="Pfam" id="PF00560">
    <property type="entry name" value="LRR_1"/>
    <property type="match status" value="3"/>
</dbReference>
<keyword evidence="2" id="KW-0433">Leucine-rich repeat</keyword>
<dbReference type="PANTHER" id="PTHR48006">
    <property type="entry name" value="LEUCINE-RICH REPEAT-CONTAINING PROTEIN DDB_G0281931-RELATED"/>
    <property type="match status" value="1"/>
</dbReference>
<name>A0ABM4A3M6_ZIZJJ</name>
<dbReference type="InterPro" id="IPR051824">
    <property type="entry name" value="LRR_Rcpt-Like_S/T_Kinase"/>
</dbReference>
<accession>A0ABM4A3M6</accession>
<evidence type="ECO:0000256" key="7">
    <source>
        <dbReference type="SAM" id="Phobius"/>
    </source>
</evidence>
<keyword evidence="8" id="KW-0732">Signal</keyword>
<dbReference type="Gene3D" id="3.30.200.20">
    <property type="entry name" value="Phosphorylase Kinase, domain 1"/>
    <property type="match status" value="1"/>
</dbReference>
<feature type="transmembrane region" description="Helical" evidence="7">
    <location>
        <begin position="226"/>
        <end position="249"/>
    </location>
</feature>
<reference evidence="11" key="1">
    <citation type="submission" date="2025-08" db="UniProtKB">
        <authorList>
            <consortium name="RefSeq"/>
        </authorList>
    </citation>
    <scope>IDENTIFICATION</scope>
    <source>
        <tissue evidence="11">Seedling</tissue>
    </source>
</reference>
<dbReference type="InterPro" id="IPR032675">
    <property type="entry name" value="LRR_dom_sf"/>
</dbReference>
<evidence type="ECO:0000256" key="1">
    <source>
        <dbReference type="ARBA" id="ARBA00004479"/>
    </source>
</evidence>
<dbReference type="RefSeq" id="XP_060671339.1">
    <property type="nucleotide sequence ID" value="XM_060815356.1"/>
</dbReference>
<evidence type="ECO:0000256" key="4">
    <source>
        <dbReference type="ARBA" id="ARBA00022737"/>
    </source>
</evidence>
<dbReference type="Pfam" id="PF07714">
    <property type="entry name" value="PK_Tyr_Ser-Thr"/>
    <property type="match status" value="1"/>
</dbReference>
<evidence type="ECO:0000259" key="9">
    <source>
        <dbReference type="PROSITE" id="PS50011"/>
    </source>
</evidence>
<evidence type="ECO:0000256" key="8">
    <source>
        <dbReference type="SAM" id="SignalP"/>
    </source>
</evidence>
<dbReference type="InterPro" id="IPR001611">
    <property type="entry name" value="Leu-rich_rpt"/>
</dbReference>
<keyword evidence="4" id="KW-0677">Repeat</keyword>
<dbReference type="InterPro" id="IPR011009">
    <property type="entry name" value="Kinase-like_dom_sf"/>
</dbReference>
<dbReference type="InterPro" id="IPR000719">
    <property type="entry name" value="Prot_kinase_dom"/>
</dbReference>
<keyword evidence="10" id="KW-1185">Reference proteome</keyword>
<keyword evidence="6 7" id="KW-0472">Membrane</keyword>
<feature type="chain" id="PRO_5046136041" evidence="8">
    <location>
        <begin position="24"/>
        <end position="605"/>
    </location>
</feature>
<keyword evidence="3 7" id="KW-0812">Transmembrane</keyword>
<evidence type="ECO:0000313" key="11">
    <source>
        <dbReference type="RefSeq" id="XP_060671339.1"/>
    </source>
</evidence>
<feature type="domain" description="Protein kinase" evidence="9">
    <location>
        <begin position="308"/>
        <end position="592"/>
    </location>
</feature>
<dbReference type="Pfam" id="PF08263">
    <property type="entry name" value="LRRNT_2"/>
    <property type="match status" value="1"/>
</dbReference>
<dbReference type="InterPro" id="IPR001245">
    <property type="entry name" value="Ser-Thr/Tyr_kinase_cat_dom"/>
</dbReference>
<feature type="signal peptide" evidence="8">
    <location>
        <begin position="1"/>
        <end position="23"/>
    </location>
</feature>
<dbReference type="SUPFAM" id="SSF56112">
    <property type="entry name" value="Protein kinase-like (PK-like)"/>
    <property type="match status" value="1"/>
</dbReference>
<sequence length="605" mass="68538">MGVHHCILEAWCVMLCILSCVTTNINGSRETSHEYDDDDIHCLKSIKMSLQDPHGYLLSWNFDQISDASMMCNLMGISCWMNRDDHDKYLRVREIRLSKMGLKGRFPLGLESCSYMELETLDLSFNNLSGSIPSHISTTLPSISNLDLSHNRFSGQIPTHIANCLILTVLKLNDNQLSGPIPSQLGLLTRLTLFTVTNNQGLCGAPSITPCTQHHHLFQDFKDGFFIGYEVSAVFVTTGFTCYYCLLWFHLMKRKNRAKLSSPLRKKNNRTTQANYQVVKLLYDQISESQKWVARMSFGEISKGTNNFSKDNKIGTGKMGTMYKAVLDNGCSIAVKRLNNSPLQDMKFINEIKTLGRIRHPNLVPLLGFCIKGPERILVYKYMSNGNLYDWLHGVEDKVMIMEWPLRVKIAVGLARGLAWLHHDCNFRTVHVNISSNSILLDENFEPKISDFRGEVLMDPNHTNSKRSMRVHNDVQEMDILKKDAYSFGTVLLELITLKKRSQMSSPCSSTQEESLGGWVSQLLRSCASDEIYQGNIDKCLIGKGLDGEIIGMLRIAAICVQPFPVERPTMLQVYQRLSVIGERYGITHDFRISRQPDGEIVEIG</sequence>
<dbReference type="SUPFAM" id="SSF52058">
    <property type="entry name" value="L domain-like"/>
    <property type="match status" value="1"/>
</dbReference>
<evidence type="ECO:0000256" key="3">
    <source>
        <dbReference type="ARBA" id="ARBA00022692"/>
    </source>
</evidence>
<dbReference type="PROSITE" id="PS51450">
    <property type="entry name" value="LRR"/>
    <property type="match status" value="1"/>
</dbReference>
<dbReference type="Gene3D" id="3.80.10.10">
    <property type="entry name" value="Ribonuclease Inhibitor"/>
    <property type="match status" value="1"/>
</dbReference>
<dbReference type="Proteomes" id="UP001652623">
    <property type="component" value="Chromosome 1"/>
</dbReference>
<dbReference type="GeneID" id="107408838"/>